<dbReference type="PANTHER" id="PTHR48208">
    <property type="entry name" value="CENTROMERE PROTEIN I"/>
    <property type="match status" value="1"/>
</dbReference>
<keyword evidence="6" id="KW-0137">Centromere</keyword>
<keyword evidence="8" id="KW-1185">Reference proteome</keyword>
<dbReference type="OrthoDB" id="6347512at2759"/>
<accession>A0A9N9GB57</accession>
<dbReference type="GO" id="GO:0000939">
    <property type="term" value="C:inner kinetochore"/>
    <property type="evidence" value="ECO:0007669"/>
    <property type="project" value="TreeGrafter"/>
</dbReference>
<dbReference type="Pfam" id="PF07778">
    <property type="entry name" value="CENP-I"/>
    <property type="match status" value="1"/>
</dbReference>
<keyword evidence="4" id="KW-0158">Chromosome</keyword>
<evidence type="ECO:0000256" key="1">
    <source>
        <dbReference type="ARBA" id="ARBA00004123"/>
    </source>
</evidence>
<evidence type="ECO:0000313" key="7">
    <source>
        <dbReference type="EMBL" id="CAG8589820.1"/>
    </source>
</evidence>
<dbReference type="GO" id="GO:0000070">
    <property type="term" value="P:mitotic sister chromatid segregation"/>
    <property type="evidence" value="ECO:0007669"/>
    <property type="project" value="TreeGrafter"/>
</dbReference>
<gene>
    <name evidence="7" type="ORF">PBRASI_LOCUS7066</name>
</gene>
<name>A0A9N9GB57_9GLOM</name>
<proteinExistence type="inferred from homology"/>
<evidence type="ECO:0000313" key="8">
    <source>
        <dbReference type="Proteomes" id="UP000789739"/>
    </source>
</evidence>
<comment type="similarity">
    <text evidence="3">Belongs to the CENP-I/CTF3 family.</text>
</comment>
<dbReference type="InterPro" id="IPR012485">
    <property type="entry name" value="CENP-I"/>
</dbReference>
<dbReference type="AlphaFoldDB" id="A0A9N9GB57"/>
<comment type="subcellular location">
    <subcellularLocation>
        <location evidence="2">Chromosome</location>
        <location evidence="2">Centromere</location>
    </subcellularLocation>
    <subcellularLocation>
        <location evidence="1">Nucleus</location>
    </subcellularLocation>
</comment>
<evidence type="ECO:0000256" key="2">
    <source>
        <dbReference type="ARBA" id="ARBA00004584"/>
    </source>
</evidence>
<dbReference type="EMBL" id="CAJVPI010001023">
    <property type="protein sequence ID" value="CAG8589820.1"/>
    <property type="molecule type" value="Genomic_DNA"/>
</dbReference>
<organism evidence="7 8">
    <name type="scientific">Paraglomus brasilianum</name>
    <dbReference type="NCBI Taxonomy" id="144538"/>
    <lineage>
        <taxon>Eukaryota</taxon>
        <taxon>Fungi</taxon>
        <taxon>Fungi incertae sedis</taxon>
        <taxon>Mucoromycota</taxon>
        <taxon>Glomeromycotina</taxon>
        <taxon>Glomeromycetes</taxon>
        <taxon>Paraglomerales</taxon>
        <taxon>Paraglomeraceae</taxon>
        <taxon>Paraglomus</taxon>
    </lineage>
</organism>
<sequence length="175" mass="20694">MKELPPVFGNFLAKYIQYWDGKLYQEHIFKLLEYAQPESFDDFCNNFLKPLQKLFCVSSIIWKARLLRSYTALLKYWVLHHWRLQNGQGRSVDNQKNMKHNEYVNENLFSEIIEVIKEMCGEEVASCFSLTHLPALAAYSKQCFKELEESSPNITRRLNRPVTYAALKENENVNF</sequence>
<dbReference type="GO" id="GO:0034080">
    <property type="term" value="P:CENP-A containing chromatin assembly"/>
    <property type="evidence" value="ECO:0007669"/>
    <property type="project" value="TreeGrafter"/>
</dbReference>
<evidence type="ECO:0000256" key="6">
    <source>
        <dbReference type="ARBA" id="ARBA00023328"/>
    </source>
</evidence>
<reference evidence="7" key="1">
    <citation type="submission" date="2021-06" db="EMBL/GenBank/DDBJ databases">
        <authorList>
            <person name="Kallberg Y."/>
            <person name="Tangrot J."/>
            <person name="Rosling A."/>
        </authorList>
    </citation>
    <scope>NUCLEOTIDE SEQUENCE</scope>
    <source>
        <strain evidence="7">BR232B</strain>
    </source>
</reference>
<evidence type="ECO:0000256" key="5">
    <source>
        <dbReference type="ARBA" id="ARBA00023242"/>
    </source>
</evidence>
<evidence type="ECO:0000256" key="4">
    <source>
        <dbReference type="ARBA" id="ARBA00022454"/>
    </source>
</evidence>
<dbReference type="Proteomes" id="UP000789739">
    <property type="component" value="Unassembled WGS sequence"/>
</dbReference>
<keyword evidence="5" id="KW-0539">Nucleus</keyword>
<dbReference type="GO" id="GO:0005634">
    <property type="term" value="C:nucleus"/>
    <property type="evidence" value="ECO:0007669"/>
    <property type="project" value="UniProtKB-SubCell"/>
</dbReference>
<evidence type="ECO:0000256" key="3">
    <source>
        <dbReference type="ARBA" id="ARBA00005470"/>
    </source>
</evidence>
<protein>
    <submittedName>
        <fullName evidence="7">8175_t:CDS:1</fullName>
    </submittedName>
</protein>
<comment type="caution">
    <text evidence="7">The sequence shown here is derived from an EMBL/GenBank/DDBJ whole genome shotgun (WGS) entry which is preliminary data.</text>
</comment>
<dbReference type="PANTHER" id="PTHR48208:SF2">
    <property type="entry name" value="CENTROMERE PROTEIN I"/>
    <property type="match status" value="1"/>
</dbReference>